<dbReference type="KEGG" id="scl:sce6324"/>
<evidence type="ECO:0000256" key="3">
    <source>
        <dbReference type="ARBA" id="ARBA00023015"/>
    </source>
</evidence>
<dbReference type="FunFam" id="3.40.50.300:FF:000006">
    <property type="entry name" value="DNA-binding transcriptional regulator NtrC"/>
    <property type="match status" value="1"/>
</dbReference>
<dbReference type="Pfam" id="PF02954">
    <property type="entry name" value="HTH_8"/>
    <property type="match status" value="1"/>
</dbReference>
<evidence type="ECO:0000313" key="7">
    <source>
        <dbReference type="EMBL" id="CAN96491.1"/>
    </source>
</evidence>
<dbReference type="Pfam" id="PF25601">
    <property type="entry name" value="AAA_lid_14"/>
    <property type="match status" value="1"/>
</dbReference>
<dbReference type="PANTHER" id="PTHR32071:SF117">
    <property type="entry name" value="PTS-DEPENDENT DIHYDROXYACETONE KINASE OPERON REGULATORY PROTEIN-RELATED"/>
    <property type="match status" value="1"/>
</dbReference>
<dbReference type="Gene3D" id="3.30.1380.20">
    <property type="entry name" value="Trafficking protein particle complex subunit 3"/>
    <property type="match status" value="1"/>
</dbReference>
<dbReference type="Gene3D" id="3.40.50.300">
    <property type="entry name" value="P-loop containing nucleotide triphosphate hydrolases"/>
    <property type="match status" value="1"/>
</dbReference>
<dbReference type="OrthoDB" id="9814761at2"/>
<dbReference type="SMART" id="SM00382">
    <property type="entry name" value="AAA"/>
    <property type="match status" value="1"/>
</dbReference>
<dbReference type="GO" id="GO:0043565">
    <property type="term" value="F:sequence-specific DNA binding"/>
    <property type="evidence" value="ECO:0007669"/>
    <property type="project" value="InterPro"/>
</dbReference>
<dbReference type="CDD" id="cd00009">
    <property type="entry name" value="AAA"/>
    <property type="match status" value="1"/>
</dbReference>
<evidence type="ECO:0000259" key="6">
    <source>
        <dbReference type="PROSITE" id="PS50045"/>
    </source>
</evidence>
<dbReference type="Pfam" id="PF02830">
    <property type="entry name" value="V4R"/>
    <property type="match status" value="1"/>
</dbReference>
<keyword evidence="1" id="KW-0547">Nucleotide-binding</keyword>
<dbReference type="PROSITE" id="PS50045">
    <property type="entry name" value="SIGMA54_INTERACT_4"/>
    <property type="match status" value="1"/>
</dbReference>
<keyword evidence="8" id="KW-1185">Reference proteome</keyword>
<dbReference type="PANTHER" id="PTHR32071">
    <property type="entry name" value="TRANSCRIPTIONAL REGULATORY PROTEIN"/>
    <property type="match status" value="1"/>
</dbReference>
<protein>
    <submittedName>
        <fullName evidence="7">Sigma-54 dependent transcriptional regulator</fullName>
    </submittedName>
</protein>
<dbReference type="InterPro" id="IPR003593">
    <property type="entry name" value="AAA+_ATPase"/>
</dbReference>
<dbReference type="HOGENOM" id="CLU_000445_119_2_7"/>
<gene>
    <name evidence="7" type="ordered locus">sce6324</name>
</gene>
<dbReference type="InterPro" id="IPR024096">
    <property type="entry name" value="NO_sig/Golgi_transp_ligand-bd"/>
</dbReference>
<keyword evidence="3" id="KW-0805">Transcription regulation</keyword>
<dbReference type="PROSITE" id="PS00688">
    <property type="entry name" value="SIGMA54_INTERACT_3"/>
    <property type="match status" value="1"/>
</dbReference>
<evidence type="ECO:0000256" key="1">
    <source>
        <dbReference type="ARBA" id="ARBA00022741"/>
    </source>
</evidence>
<dbReference type="SUPFAM" id="SSF52540">
    <property type="entry name" value="P-loop containing nucleoside triphosphate hydrolases"/>
    <property type="match status" value="1"/>
</dbReference>
<name>A9GJU8_SORC5</name>
<dbReference type="InterPro" id="IPR009057">
    <property type="entry name" value="Homeodomain-like_sf"/>
</dbReference>
<dbReference type="AlphaFoldDB" id="A9GJU8"/>
<dbReference type="EMBL" id="AM746676">
    <property type="protein sequence ID" value="CAN96491.1"/>
    <property type="molecule type" value="Genomic_DNA"/>
</dbReference>
<organism evidence="7 8">
    <name type="scientific">Sorangium cellulosum (strain So ce56)</name>
    <name type="common">Polyangium cellulosum (strain So ce56)</name>
    <dbReference type="NCBI Taxonomy" id="448385"/>
    <lineage>
        <taxon>Bacteria</taxon>
        <taxon>Pseudomonadati</taxon>
        <taxon>Myxococcota</taxon>
        <taxon>Polyangia</taxon>
        <taxon>Polyangiales</taxon>
        <taxon>Polyangiaceae</taxon>
        <taxon>Sorangium</taxon>
    </lineage>
</organism>
<keyword evidence="4" id="KW-0238">DNA-binding</keyword>
<reference evidence="7 8" key="1">
    <citation type="journal article" date="2007" name="Nat. Biotechnol.">
        <title>Complete genome sequence of the myxobacterium Sorangium cellulosum.</title>
        <authorList>
            <person name="Schneiker S."/>
            <person name="Perlova O."/>
            <person name="Kaiser O."/>
            <person name="Gerth K."/>
            <person name="Alici A."/>
            <person name="Altmeyer M.O."/>
            <person name="Bartels D."/>
            <person name="Bekel T."/>
            <person name="Beyer S."/>
            <person name="Bode E."/>
            <person name="Bode H.B."/>
            <person name="Bolten C.J."/>
            <person name="Choudhuri J.V."/>
            <person name="Doss S."/>
            <person name="Elnakady Y.A."/>
            <person name="Frank B."/>
            <person name="Gaigalat L."/>
            <person name="Goesmann A."/>
            <person name="Groeger C."/>
            <person name="Gross F."/>
            <person name="Jelsbak L."/>
            <person name="Jelsbak L."/>
            <person name="Kalinowski J."/>
            <person name="Kegler C."/>
            <person name="Knauber T."/>
            <person name="Konietzny S."/>
            <person name="Kopp M."/>
            <person name="Krause L."/>
            <person name="Krug D."/>
            <person name="Linke B."/>
            <person name="Mahmud T."/>
            <person name="Martinez-Arias R."/>
            <person name="McHardy A.C."/>
            <person name="Merai M."/>
            <person name="Meyer F."/>
            <person name="Mormann S."/>
            <person name="Munoz-Dorado J."/>
            <person name="Perez J."/>
            <person name="Pradella S."/>
            <person name="Rachid S."/>
            <person name="Raddatz G."/>
            <person name="Rosenau F."/>
            <person name="Rueckert C."/>
            <person name="Sasse F."/>
            <person name="Scharfe M."/>
            <person name="Schuster S.C."/>
            <person name="Suen G."/>
            <person name="Treuner-Lange A."/>
            <person name="Velicer G.J."/>
            <person name="Vorholter F.-J."/>
            <person name="Weissman K.J."/>
            <person name="Welch R.D."/>
            <person name="Wenzel S.C."/>
            <person name="Whitworth D.E."/>
            <person name="Wilhelm S."/>
            <person name="Wittmann C."/>
            <person name="Bloecker H."/>
            <person name="Puehler A."/>
            <person name="Mueller R."/>
        </authorList>
    </citation>
    <scope>NUCLEOTIDE SEQUENCE [LARGE SCALE GENOMIC DNA]</scope>
    <source>
        <strain evidence="8">So ce56</strain>
    </source>
</reference>
<dbReference type="InterPro" id="IPR025944">
    <property type="entry name" value="Sigma_54_int_dom_CS"/>
</dbReference>
<accession>A9GJU8</accession>
<keyword evidence="5" id="KW-0804">Transcription</keyword>
<dbReference type="InterPro" id="IPR002197">
    <property type="entry name" value="HTH_Fis"/>
</dbReference>
<dbReference type="RefSeq" id="WP_012238940.1">
    <property type="nucleotide sequence ID" value="NC_010162.1"/>
</dbReference>
<dbReference type="Gene3D" id="1.10.8.60">
    <property type="match status" value="1"/>
</dbReference>
<dbReference type="eggNOG" id="COG3829">
    <property type="taxonomic scope" value="Bacteria"/>
</dbReference>
<dbReference type="SUPFAM" id="SSF46689">
    <property type="entry name" value="Homeodomain-like"/>
    <property type="match status" value="1"/>
</dbReference>
<evidence type="ECO:0000256" key="5">
    <source>
        <dbReference type="ARBA" id="ARBA00023163"/>
    </source>
</evidence>
<dbReference type="InterPro" id="IPR002078">
    <property type="entry name" value="Sigma_54_int"/>
</dbReference>
<keyword evidence="2" id="KW-0067">ATP-binding</keyword>
<dbReference type="Proteomes" id="UP000002139">
    <property type="component" value="Chromosome"/>
</dbReference>
<evidence type="ECO:0000256" key="4">
    <source>
        <dbReference type="ARBA" id="ARBA00023125"/>
    </source>
</evidence>
<dbReference type="STRING" id="448385.sce6324"/>
<dbReference type="GO" id="GO:0006355">
    <property type="term" value="P:regulation of DNA-templated transcription"/>
    <property type="evidence" value="ECO:0007669"/>
    <property type="project" value="InterPro"/>
</dbReference>
<proteinExistence type="predicted"/>
<dbReference type="Gene3D" id="1.10.10.60">
    <property type="entry name" value="Homeodomain-like"/>
    <property type="match status" value="1"/>
</dbReference>
<dbReference type="PRINTS" id="PR01590">
    <property type="entry name" value="HTHFIS"/>
</dbReference>
<dbReference type="SMART" id="SM00989">
    <property type="entry name" value="V4R"/>
    <property type="match status" value="1"/>
</dbReference>
<dbReference type="GO" id="GO:0005524">
    <property type="term" value="F:ATP binding"/>
    <property type="evidence" value="ECO:0007669"/>
    <property type="project" value="UniProtKB-KW"/>
</dbReference>
<dbReference type="SUPFAM" id="SSF111126">
    <property type="entry name" value="Ligand-binding domain in the NO signalling and Golgi transport"/>
    <property type="match status" value="1"/>
</dbReference>
<dbReference type="InterPro" id="IPR004096">
    <property type="entry name" value="V4R"/>
</dbReference>
<evidence type="ECO:0000313" key="8">
    <source>
        <dbReference type="Proteomes" id="UP000002139"/>
    </source>
</evidence>
<dbReference type="InterPro" id="IPR010523">
    <property type="entry name" value="XylR_N"/>
</dbReference>
<dbReference type="Pfam" id="PF00158">
    <property type="entry name" value="Sigma54_activat"/>
    <property type="match status" value="1"/>
</dbReference>
<feature type="domain" description="Sigma-54 factor interaction" evidence="6">
    <location>
        <begin position="239"/>
        <end position="468"/>
    </location>
</feature>
<dbReference type="PROSITE" id="PS00675">
    <property type="entry name" value="SIGMA54_INTERACT_1"/>
    <property type="match status" value="1"/>
</dbReference>
<dbReference type="BioCyc" id="SCEL448385:SCE_RS32430-MONOMER"/>
<evidence type="ECO:0000256" key="2">
    <source>
        <dbReference type="ARBA" id="ARBA00022840"/>
    </source>
</evidence>
<dbReference type="InterPro" id="IPR025662">
    <property type="entry name" value="Sigma_54_int_dom_ATP-bd_1"/>
</dbReference>
<dbReference type="InterPro" id="IPR027417">
    <property type="entry name" value="P-loop_NTPase"/>
</dbReference>
<sequence length="548" mass="58483">MRAADLDIRKLLDVDARGGVVRFAGERAVILDAGALGTLREELVRLAGYAGARAVLTRFGVEHGARMAEAMVSRLPWDSEAELHGAGALLHTLQGFIRLAPGDTTPLASRGATLLSSYEAEQHLLHLGRADEPVCWMLAGIASGYMTRATGEAVYVIEDRCIGRGDDVCHFQGRTRAAWGAALEEHLPFFRESALDPWLGQPTQPAQPAPPRRVTGRALGAKASALPFAAPRGEPPTPLVAESPAMRRALDRARRVAPVDSTILLTGESGAGKERVARLIHGASARAAGPFVAVNCAAITETLLESELFGHARGSFTGATHDRAGLFEAARGGTLLLDEVGEAPPGVQAKLLRALQERQVRRVGENTSRPVDARILAATNRDLAADAAAGRFRRDLYYRLRVIEIRLPPLRERREDVLPLARALLGAAARRLDRPVARFTPEAEGALERHGWPGNVRELENAVEHAVALARGGSADLDDLPDDIRGAAPTGGEAGEAPAARTLEGVERRAILAALERHGGNQARAAAELGIGASTLYRKLRRYARGAG</sequence>
<dbReference type="Pfam" id="PF06505">
    <property type="entry name" value="XylR_N"/>
    <property type="match status" value="1"/>
</dbReference>
<dbReference type="InterPro" id="IPR058031">
    <property type="entry name" value="AAA_lid_NorR"/>
</dbReference>